<dbReference type="PANTHER" id="PTHR43685:SF10">
    <property type="entry name" value="LACTO-N-NEOTETRAOSE BIOSYNTHESIS GLYCOSYL TRANSFERASE LGTA"/>
    <property type="match status" value="1"/>
</dbReference>
<reference evidence="2 3" key="1">
    <citation type="submission" date="2018-06" db="EMBL/GenBank/DDBJ databases">
        <authorList>
            <consortium name="Pathogen Informatics"/>
            <person name="Doyle S."/>
        </authorList>
    </citation>
    <scope>NUCLEOTIDE SEQUENCE [LARGE SCALE GENOMIC DNA]</scope>
    <source>
        <strain evidence="2 3">NCTC1659</strain>
    </source>
</reference>
<dbReference type="InterPro" id="IPR001173">
    <property type="entry name" value="Glyco_trans_2-like"/>
</dbReference>
<dbReference type="Gene3D" id="3.90.550.10">
    <property type="entry name" value="Spore Coat Polysaccharide Biosynthesis Protein SpsA, Chain A"/>
    <property type="match status" value="1"/>
</dbReference>
<dbReference type="CDD" id="cd00761">
    <property type="entry name" value="Glyco_tranf_GTA_type"/>
    <property type="match status" value="1"/>
</dbReference>
<proteinExistence type="predicted"/>
<dbReference type="GO" id="GO:0016740">
    <property type="term" value="F:transferase activity"/>
    <property type="evidence" value="ECO:0007669"/>
    <property type="project" value="UniProtKB-KW"/>
</dbReference>
<evidence type="ECO:0000313" key="3">
    <source>
        <dbReference type="Proteomes" id="UP000254329"/>
    </source>
</evidence>
<gene>
    <name evidence="2" type="primary">kfoC_1</name>
    <name evidence="2" type="ORF">NCTC1659_00181</name>
</gene>
<evidence type="ECO:0000259" key="1">
    <source>
        <dbReference type="Pfam" id="PF00535"/>
    </source>
</evidence>
<protein>
    <submittedName>
        <fullName evidence="2">Glycosyl transferase</fullName>
    </submittedName>
</protein>
<dbReference type="InterPro" id="IPR050834">
    <property type="entry name" value="Glycosyltransf_2"/>
</dbReference>
<dbReference type="Proteomes" id="UP000254329">
    <property type="component" value="Unassembled WGS sequence"/>
</dbReference>
<keyword evidence="3" id="KW-1185">Reference proteome</keyword>
<dbReference type="EMBL" id="UGHF01000001">
    <property type="protein sequence ID" value="STO58960.1"/>
    <property type="molecule type" value="Genomic_DNA"/>
</dbReference>
<dbReference type="PANTHER" id="PTHR43685">
    <property type="entry name" value="GLYCOSYLTRANSFERASE"/>
    <property type="match status" value="1"/>
</dbReference>
<organism evidence="2 3">
    <name type="scientific">Canicola haemoglobinophilus</name>
    <dbReference type="NCBI Taxonomy" id="733"/>
    <lineage>
        <taxon>Bacteria</taxon>
        <taxon>Pseudomonadati</taxon>
        <taxon>Pseudomonadota</taxon>
        <taxon>Gammaproteobacteria</taxon>
        <taxon>Pasteurellales</taxon>
        <taxon>Pasteurellaceae</taxon>
        <taxon>Canicola</taxon>
    </lineage>
</organism>
<evidence type="ECO:0000313" key="2">
    <source>
        <dbReference type="EMBL" id="STO58960.1"/>
    </source>
</evidence>
<dbReference type="Pfam" id="PF00535">
    <property type="entry name" value="Glycos_transf_2"/>
    <property type="match status" value="1"/>
</dbReference>
<dbReference type="AlphaFoldDB" id="A0A377HRK7"/>
<sequence>MRSYTGLVSVLVCAYDVEKYIKECLEAILNQSYSNLEIIIVNDGSTDSTLSILESFAQQDNRIKVIRNENNLGFVASLNKGLSFCSGEFIARTDSDDIVNLDWIETILQYMLEDNSIVAMGGHLEILMSKDATGNLSKYCNNGDIWHAPLTHDEIITEMFFRNPIHNNCMIMRSDIYHKYNLTFDNNYIHAEDFKFWFEVSKLGKIVNIDKVLVKYRVHSHADIFFVS</sequence>
<dbReference type="InterPro" id="IPR029044">
    <property type="entry name" value="Nucleotide-diphossugar_trans"/>
</dbReference>
<accession>A0A377HRK7</accession>
<dbReference type="SUPFAM" id="SSF53448">
    <property type="entry name" value="Nucleotide-diphospho-sugar transferases"/>
    <property type="match status" value="1"/>
</dbReference>
<keyword evidence="2" id="KW-0808">Transferase</keyword>
<name>A0A377HRK7_9PAST</name>
<feature type="domain" description="Glycosyltransferase 2-like" evidence="1">
    <location>
        <begin position="9"/>
        <end position="154"/>
    </location>
</feature>